<dbReference type="Pfam" id="PF13927">
    <property type="entry name" value="Ig_3"/>
    <property type="match status" value="1"/>
</dbReference>
<dbReference type="PROSITE" id="PS50835">
    <property type="entry name" value="IG_LIKE"/>
    <property type="match status" value="1"/>
</dbReference>
<evidence type="ECO:0000313" key="8">
    <source>
        <dbReference type="Proteomes" id="UP000515135"/>
    </source>
</evidence>
<protein>
    <submittedName>
        <fullName evidence="9">Cell adhesion molecule 2-like</fullName>
    </submittedName>
</protein>
<keyword evidence="8" id="KW-1185">Reference proteome</keyword>
<dbReference type="InterPro" id="IPR007110">
    <property type="entry name" value="Ig-like_dom"/>
</dbReference>
<evidence type="ECO:0000256" key="4">
    <source>
        <dbReference type="ARBA" id="ARBA00023180"/>
    </source>
</evidence>
<reference evidence="9" key="1">
    <citation type="submission" date="2025-08" db="UniProtKB">
        <authorList>
            <consortium name="RefSeq"/>
        </authorList>
    </citation>
    <scope>IDENTIFICATION</scope>
    <source>
        <tissue evidence="9">Gonad</tissue>
    </source>
</reference>
<evidence type="ECO:0000259" key="7">
    <source>
        <dbReference type="PROSITE" id="PS50835"/>
    </source>
</evidence>
<dbReference type="SMART" id="SM00408">
    <property type="entry name" value="IGc2"/>
    <property type="match status" value="2"/>
</dbReference>
<dbReference type="Gene3D" id="2.60.40.10">
    <property type="entry name" value="Immunoglobulins"/>
    <property type="match status" value="2"/>
</dbReference>
<dbReference type="GO" id="GO:0005886">
    <property type="term" value="C:plasma membrane"/>
    <property type="evidence" value="ECO:0007669"/>
    <property type="project" value="TreeGrafter"/>
</dbReference>
<evidence type="ECO:0000313" key="9">
    <source>
        <dbReference type="RefSeq" id="XP_019628408.1"/>
    </source>
</evidence>
<dbReference type="InterPro" id="IPR036179">
    <property type="entry name" value="Ig-like_dom_sf"/>
</dbReference>
<dbReference type="InterPro" id="IPR003599">
    <property type="entry name" value="Ig_sub"/>
</dbReference>
<dbReference type="GO" id="GO:0005911">
    <property type="term" value="C:cell-cell junction"/>
    <property type="evidence" value="ECO:0007669"/>
    <property type="project" value="TreeGrafter"/>
</dbReference>
<dbReference type="GeneID" id="109472986"/>
<dbReference type="Proteomes" id="UP000515135">
    <property type="component" value="Unplaced"/>
</dbReference>
<keyword evidence="3" id="KW-1015">Disulfide bond</keyword>
<sequence>MGPADLFGFLLVFCLSLHGLEGADVWTIEGDSPVLPCGITYDPNVNLFWTLQPENIILLLKHPDGRVEVLEDPFKGRVDFVDRKNLKIRNVSRLDDSSVWGGEYRCSQGSRAGERTHLHVRHPPSRVAITGYNSSTTLQPGDELQLSCDADDSNPAPSYAWYKNGIKIGEGRTVNINPVKLENNGDVIRCKVTVHDDREPVFHWEGQRQVRLSVRATGRSWLASTRHHRSLEK</sequence>
<evidence type="ECO:0000256" key="3">
    <source>
        <dbReference type="ARBA" id="ARBA00023157"/>
    </source>
</evidence>
<evidence type="ECO:0000256" key="6">
    <source>
        <dbReference type="SAM" id="SignalP"/>
    </source>
</evidence>
<dbReference type="PANTHER" id="PTHR11640">
    <property type="entry name" value="NEPHRIN"/>
    <property type="match status" value="1"/>
</dbReference>
<dbReference type="RefSeq" id="XP_019628408.1">
    <property type="nucleotide sequence ID" value="XM_019772849.1"/>
</dbReference>
<evidence type="ECO:0000256" key="2">
    <source>
        <dbReference type="ARBA" id="ARBA00023136"/>
    </source>
</evidence>
<organism evidence="8 9">
    <name type="scientific">Branchiostoma belcheri</name>
    <name type="common">Amphioxus</name>
    <dbReference type="NCBI Taxonomy" id="7741"/>
    <lineage>
        <taxon>Eukaryota</taxon>
        <taxon>Metazoa</taxon>
        <taxon>Chordata</taxon>
        <taxon>Cephalochordata</taxon>
        <taxon>Leptocardii</taxon>
        <taxon>Amphioxiformes</taxon>
        <taxon>Branchiostomatidae</taxon>
        <taxon>Branchiostoma</taxon>
    </lineage>
</organism>
<gene>
    <name evidence="9" type="primary">LOC109472986</name>
</gene>
<feature type="signal peptide" evidence="6">
    <location>
        <begin position="1"/>
        <end position="22"/>
    </location>
</feature>
<comment type="subcellular location">
    <subcellularLocation>
        <location evidence="1">Membrane</location>
        <topology evidence="1">Single-pass type I membrane protein</topology>
    </subcellularLocation>
</comment>
<keyword evidence="2" id="KW-0472">Membrane</keyword>
<name>A0A6P4YVN6_BRABE</name>
<dbReference type="InterPro" id="IPR013783">
    <property type="entry name" value="Ig-like_fold"/>
</dbReference>
<dbReference type="PANTHER" id="PTHR11640:SF136">
    <property type="entry name" value="NEPHRIN"/>
    <property type="match status" value="1"/>
</dbReference>
<dbReference type="InterPro" id="IPR003598">
    <property type="entry name" value="Ig_sub2"/>
</dbReference>
<keyword evidence="4" id="KW-0325">Glycoprotein</keyword>
<evidence type="ECO:0000256" key="1">
    <source>
        <dbReference type="ARBA" id="ARBA00004479"/>
    </source>
</evidence>
<keyword evidence="5" id="KW-0393">Immunoglobulin domain</keyword>
<dbReference type="GO" id="GO:0098609">
    <property type="term" value="P:cell-cell adhesion"/>
    <property type="evidence" value="ECO:0007669"/>
    <property type="project" value="TreeGrafter"/>
</dbReference>
<dbReference type="OrthoDB" id="10015491at2759"/>
<dbReference type="GO" id="GO:0050839">
    <property type="term" value="F:cell adhesion molecule binding"/>
    <property type="evidence" value="ECO:0007669"/>
    <property type="project" value="TreeGrafter"/>
</dbReference>
<keyword evidence="6" id="KW-0732">Signal</keyword>
<dbReference type="SUPFAM" id="SSF48726">
    <property type="entry name" value="Immunoglobulin"/>
    <property type="match status" value="2"/>
</dbReference>
<feature type="domain" description="Ig-like" evidence="7">
    <location>
        <begin position="124"/>
        <end position="193"/>
    </location>
</feature>
<evidence type="ECO:0000256" key="5">
    <source>
        <dbReference type="ARBA" id="ARBA00023319"/>
    </source>
</evidence>
<dbReference type="KEGG" id="bbel:109472986"/>
<accession>A0A6P4YVN6</accession>
<dbReference type="AlphaFoldDB" id="A0A6P4YVN6"/>
<dbReference type="InterPro" id="IPR051275">
    <property type="entry name" value="Cell_adhesion_signaling"/>
</dbReference>
<proteinExistence type="predicted"/>
<dbReference type="SMART" id="SM00409">
    <property type="entry name" value="IG"/>
    <property type="match status" value="2"/>
</dbReference>
<feature type="chain" id="PRO_5027664247" evidence="6">
    <location>
        <begin position="23"/>
        <end position="233"/>
    </location>
</feature>